<feature type="compositionally biased region" description="Basic residues" evidence="1">
    <location>
        <begin position="1"/>
        <end position="19"/>
    </location>
</feature>
<feature type="domain" description="Ribosome biogenesis protein BMS1/TSR1 C-terminal" evidence="2">
    <location>
        <begin position="317"/>
        <end position="612"/>
    </location>
</feature>
<feature type="non-terminal residue" evidence="3">
    <location>
        <position position="1"/>
    </location>
</feature>
<dbReference type="GO" id="GO:0030686">
    <property type="term" value="C:90S preribosome"/>
    <property type="evidence" value="ECO:0007669"/>
    <property type="project" value="TreeGrafter"/>
</dbReference>
<dbReference type="EMBL" id="JARKIK010000025">
    <property type="protein sequence ID" value="KAK8743355.1"/>
    <property type="molecule type" value="Genomic_DNA"/>
</dbReference>
<reference evidence="3 4" key="1">
    <citation type="journal article" date="2024" name="BMC Genomics">
        <title>Genome assembly of redclaw crayfish (Cherax quadricarinatus) provides insights into its immune adaptation and hypoxia tolerance.</title>
        <authorList>
            <person name="Liu Z."/>
            <person name="Zheng J."/>
            <person name="Li H."/>
            <person name="Fang K."/>
            <person name="Wang S."/>
            <person name="He J."/>
            <person name="Zhou D."/>
            <person name="Weng S."/>
            <person name="Chi M."/>
            <person name="Gu Z."/>
            <person name="He J."/>
            <person name="Li F."/>
            <person name="Wang M."/>
        </authorList>
    </citation>
    <scope>NUCLEOTIDE SEQUENCE [LARGE SCALE GENOMIC DNA]</scope>
    <source>
        <strain evidence="3">ZL_2023a</strain>
    </source>
</reference>
<feature type="region of interest" description="Disordered" evidence="1">
    <location>
        <begin position="202"/>
        <end position="237"/>
    </location>
</feature>
<evidence type="ECO:0000256" key="1">
    <source>
        <dbReference type="SAM" id="MobiDB-lite"/>
    </source>
</evidence>
<dbReference type="GO" id="GO:0000462">
    <property type="term" value="P:maturation of SSU-rRNA from tricistronic rRNA transcript (SSU-rRNA, 5.8S rRNA, LSU-rRNA)"/>
    <property type="evidence" value="ECO:0007669"/>
    <property type="project" value="TreeGrafter"/>
</dbReference>
<sequence>HAIGPLRKKFKNGLSHKKRNQDYGQDSDSDDYDLDGDLQDVNALQSIDGNIKSRVDSHMTQVRKGSGSKQQIPGIKSNKDSDVTAKIQGLLEKINKSGQNPKQKAISDDSGFSNEENDSDDLIDDCKDEIEGSDGLLQDNGLNVKPPKNPETIDNDSDDSDSEEENDKLEYRSEMLKQATENFYKNQSTVSYLRKYIYGEVSDDEKGSDEAVEEVGGLFKRPTVPKSNTSGPTSRAVSDAVDTSRYIPPVLRNWSVEELQNSIRNCFVTGQWSDDKDAETLLKMDDEDLYGDFEDLETGTKIVGTPKENDDDGKVNEDNLPETKKELSAREKLLEKKRRLKEMFDAEYDDKGTGDYFDSLKAEMNQQAQLNRQEFEGLDDDQRVQYEGYRPGMYVRMEFTRFPCEFITNFDPSYPVIVGGLLENETNMGFIRVRIKVHRWYPKILKNRDPLILSLGWRRFQTLMYYAKREDNFRMRSMKYARKYLHIEAMFWGPVTFVNTGFVALQNITDRVPEFRIAANGVVLETDQSCKIVKKLKLLGNPENILKKTAFIKDMFHTETEVAKFEGAKIQTQSGIRGIIKKSKGQKGLFRATFEDTIKMSDVVVLKTWVPVEMVQYCYSVHTLLLPPSEKAAWQGMRTVAQLKKDKGIRTLPNPDSLYTPITSRREYIPQPLRIPRELQKALPYSEKPKITPRSKKEQRVIVVKDAHEIQMDTFMKRLKTMMADKIQKEEKANLERKKKFKADIKAREHTRQVREKRKKAAACRLTSKKQGKKSIV</sequence>
<dbReference type="Pfam" id="PF04950">
    <property type="entry name" value="RIBIOP_C"/>
    <property type="match status" value="1"/>
</dbReference>
<dbReference type="AlphaFoldDB" id="A0AAW0XFT7"/>
<feature type="region of interest" description="Disordered" evidence="1">
    <location>
        <begin position="738"/>
        <end position="777"/>
    </location>
</feature>
<gene>
    <name evidence="3" type="ORF">OTU49_001394</name>
</gene>
<keyword evidence="4" id="KW-1185">Reference proteome</keyword>
<evidence type="ECO:0000313" key="3">
    <source>
        <dbReference type="EMBL" id="KAK8743355.1"/>
    </source>
</evidence>
<feature type="compositionally biased region" description="Basic and acidic residues" evidence="1">
    <location>
        <begin position="738"/>
        <end position="754"/>
    </location>
</feature>
<organism evidence="3 4">
    <name type="scientific">Cherax quadricarinatus</name>
    <name type="common">Australian red claw crayfish</name>
    <dbReference type="NCBI Taxonomy" id="27406"/>
    <lineage>
        <taxon>Eukaryota</taxon>
        <taxon>Metazoa</taxon>
        <taxon>Ecdysozoa</taxon>
        <taxon>Arthropoda</taxon>
        <taxon>Crustacea</taxon>
        <taxon>Multicrustacea</taxon>
        <taxon>Malacostraca</taxon>
        <taxon>Eumalacostraca</taxon>
        <taxon>Eucarida</taxon>
        <taxon>Decapoda</taxon>
        <taxon>Pleocyemata</taxon>
        <taxon>Astacidea</taxon>
        <taxon>Parastacoidea</taxon>
        <taxon>Parastacidae</taxon>
        <taxon>Cherax</taxon>
    </lineage>
</organism>
<comment type="caution">
    <text evidence="3">The sequence shown here is derived from an EMBL/GenBank/DDBJ whole genome shotgun (WGS) entry which is preliminary data.</text>
</comment>
<dbReference type="GO" id="GO:0005525">
    <property type="term" value="F:GTP binding"/>
    <property type="evidence" value="ECO:0007669"/>
    <property type="project" value="TreeGrafter"/>
</dbReference>
<proteinExistence type="predicted"/>
<name>A0AAW0XFT7_CHEQU</name>
<feature type="compositionally biased region" description="Acidic residues" evidence="1">
    <location>
        <begin position="25"/>
        <end position="36"/>
    </location>
</feature>
<dbReference type="GO" id="GO:0034511">
    <property type="term" value="F:U3 snoRNA binding"/>
    <property type="evidence" value="ECO:0007669"/>
    <property type="project" value="TreeGrafter"/>
</dbReference>
<accession>A0AAW0XFT7</accession>
<evidence type="ECO:0000313" key="4">
    <source>
        <dbReference type="Proteomes" id="UP001445076"/>
    </source>
</evidence>
<protein>
    <recommendedName>
        <fullName evidence="2">Ribosome biogenesis protein BMS1/TSR1 C-terminal domain-containing protein</fullName>
    </recommendedName>
</protein>
<dbReference type="InterPro" id="IPR007034">
    <property type="entry name" value="BMS1_TSR1_C"/>
</dbReference>
<feature type="compositionally biased region" description="Basic residues" evidence="1">
    <location>
        <begin position="755"/>
        <end position="777"/>
    </location>
</feature>
<feature type="compositionally biased region" description="Polar residues" evidence="1">
    <location>
        <begin position="225"/>
        <end position="236"/>
    </location>
</feature>
<dbReference type="PANTHER" id="PTHR12858">
    <property type="entry name" value="RIBOSOME BIOGENESIS PROTEIN"/>
    <property type="match status" value="1"/>
</dbReference>
<evidence type="ECO:0000259" key="2">
    <source>
        <dbReference type="SMART" id="SM01362"/>
    </source>
</evidence>
<dbReference type="PANTHER" id="PTHR12858:SF2">
    <property type="entry name" value="RIBOSOME BIOGENESIS PROTEIN BMS1 HOMOLOG"/>
    <property type="match status" value="1"/>
</dbReference>
<feature type="region of interest" description="Disordered" evidence="1">
    <location>
        <begin position="49"/>
        <end position="81"/>
    </location>
</feature>
<feature type="compositionally biased region" description="Acidic residues" evidence="1">
    <location>
        <begin position="153"/>
        <end position="167"/>
    </location>
</feature>
<feature type="compositionally biased region" description="Acidic residues" evidence="1">
    <location>
        <begin position="115"/>
        <end position="132"/>
    </location>
</feature>
<dbReference type="GO" id="GO:0003924">
    <property type="term" value="F:GTPase activity"/>
    <property type="evidence" value="ECO:0007669"/>
    <property type="project" value="TreeGrafter"/>
</dbReference>
<dbReference type="GO" id="GO:0000479">
    <property type="term" value="P:endonucleolytic cleavage of tricistronic rRNA transcript (SSU-rRNA, 5.8S rRNA, LSU-rRNA)"/>
    <property type="evidence" value="ECO:0007669"/>
    <property type="project" value="TreeGrafter"/>
</dbReference>
<dbReference type="Proteomes" id="UP001445076">
    <property type="component" value="Unassembled WGS sequence"/>
</dbReference>
<dbReference type="SMART" id="SM01362">
    <property type="entry name" value="DUF663"/>
    <property type="match status" value="1"/>
</dbReference>
<feature type="region of interest" description="Disordered" evidence="1">
    <location>
        <begin position="1"/>
        <end position="36"/>
    </location>
</feature>
<dbReference type="InterPro" id="IPR039761">
    <property type="entry name" value="Bms1/Tsr1"/>
</dbReference>
<feature type="region of interest" description="Disordered" evidence="1">
    <location>
        <begin position="93"/>
        <end position="170"/>
    </location>
</feature>